<evidence type="ECO:0000256" key="3">
    <source>
        <dbReference type="ARBA" id="ARBA00023163"/>
    </source>
</evidence>
<keyword evidence="2" id="KW-0238">DNA-binding</keyword>
<dbReference type="AlphaFoldDB" id="A0A193GI31"/>
<dbReference type="PANTHER" id="PTHR44846">
    <property type="entry name" value="MANNOSYL-D-GLYCERATE TRANSPORT/METABOLISM SYSTEM REPRESSOR MNGR-RELATED"/>
    <property type="match status" value="1"/>
</dbReference>
<evidence type="ECO:0000313" key="6">
    <source>
        <dbReference type="Proteomes" id="UP000091926"/>
    </source>
</evidence>
<keyword evidence="3" id="KW-0804">Transcription</keyword>
<dbReference type="SMART" id="SM00345">
    <property type="entry name" value="HTH_GNTR"/>
    <property type="match status" value="1"/>
</dbReference>
<dbReference type="SUPFAM" id="SSF64288">
    <property type="entry name" value="Chorismate lyase-like"/>
    <property type="match status" value="1"/>
</dbReference>
<dbReference type="PRINTS" id="PR00035">
    <property type="entry name" value="HTHGNTR"/>
</dbReference>
<dbReference type="Gene3D" id="1.10.10.10">
    <property type="entry name" value="Winged helix-like DNA-binding domain superfamily/Winged helix DNA-binding domain"/>
    <property type="match status" value="1"/>
</dbReference>
<sequence>MAARYAELAQTIVKEIAAGQMAVGDRLPSEVEMAGQRGVSRATVRAALDIVESLGLISRKRRSGTRVEATAPTPRYARSIATVEDLVQYAAETERHVKHIEEVIADDALAARLGCRPGQRWLNVRMLRTETGAGPAICWTEVYLDAAIGRRIRRYVRQEKGLICDLMQEKCGVVIVDITQSMRAVKLEARMAQHLGCEPDDAALEIRRHYKDGAGRVCQITISTHAGDRFEYGLRLTR</sequence>
<dbReference type="InterPro" id="IPR028978">
    <property type="entry name" value="Chorismate_lyase_/UTRA_dom_sf"/>
</dbReference>
<dbReference type="InterPro" id="IPR000524">
    <property type="entry name" value="Tscrpt_reg_HTH_GntR"/>
</dbReference>
<dbReference type="PROSITE" id="PS50949">
    <property type="entry name" value="HTH_GNTR"/>
    <property type="match status" value="1"/>
</dbReference>
<feature type="domain" description="HTH gntR-type" evidence="4">
    <location>
        <begin position="2"/>
        <end position="70"/>
    </location>
</feature>
<dbReference type="Gene3D" id="3.40.1410.10">
    <property type="entry name" value="Chorismate lyase-like"/>
    <property type="match status" value="1"/>
</dbReference>
<dbReference type="Proteomes" id="UP000091926">
    <property type="component" value="Chromosome"/>
</dbReference>
<keyword evidence="1" id="KW-0805">Transcription regulation</keyword>
<dbReference type="RefSeq" id="WP_066661446.1">
    <property type="nucleotide sequence ID" value="NZ_CBCSCL010000013.1"/>
</dbReference>
<dbReference type="KEGG" id="bfz:BAU07_20000"/>
<dbReference type="GO" id="GO:0003677">
    <property type="term" value="F:DNA binding"/>
    <property type="evidence" value="ECO:0007669"/>
    <property type="project" value="UniProtKB-KW"/>
</dbReference>
<dbReference type="SUPFAM" id="SSF46785">
    <property type="entry name" value="Winged helix' DNA-binding domain"/>
    <property type="match status" value="1"/>
</dbReference>
<dbReference type="InterPro" id="IPR011663">
    <property type="entry name" value="UTRA"/>
</dbReference>
<dbReference type="Pfam" id="PF07702">
    <property type="entry name" value="UTRA"/>
    <property type="match status" value="1"/>
</dbReference>
<name>A0A193GI31_9BORD</name>
<dbReference type="InterPro" id="IPR050679">
    <property type="entry name" value="Bact_HTH_transcr_reg"/>
</dbReference>
<dbReference type="InterPro" id="IPR036388">
    <property type="entry name" value="WH-like_DNA-bd_sf"/>
</dbReference>
<keyword evidence="6" id="KW-1185">Reference proteome</keyword>
<protein>
    <recommendedName>
        <fullName evidence="4">HTH gntR-type domain-containing protein</fullName>
    </recommendedName>
</protein>
<evidence type="ECO:0000256" key="2">
    <source>
        <dbReference type="ARBA" id="ARBA00023125"/>
    </source>
</evidence>
<dbReference type="Pfam" id="PF00392">
    <property type="entry name" value="GntR"/>
    <property type="match status" value="1"/>
</dbReference>
<dbReference type="PANTHER" id="PTHR44846:SF1">
    <property type="entry name" value="MANNOSYL-D-GLYCERATE TRANSPORT_METABOLISM SYSTEM REPRESSOR MNGR-RELATED"/>
    <property type="match status" value="1"/>
</dbReference>
<dbReference type="STRING" id="463014.BAU07_20000"/>
<evidence type="ECO:0000256" key="1">
    <source>
        <dbReference type="ARBA" id="ARBA00023015"/>
    </source>
</evidence>
<proteinExistence type="predicted"/>
<dbReference type="GO" id="GO:0045892">
    <property type="term" value="P:negative regulation of DNA-templated transcription"/>
    <property type="evidence" value="ECO:0007669"/>
    <property type="project" value="TreeGrafter"/>
</dbReference>
<dbReference type="EMBL" id="CP016172">
    <property type="protein sequence ID" value="ANN79096.1"/>
    <property type="molecule type" value="Genomic_DNA"/>
</dbReference>
<accession>A0A193GI31</accession>
<evidence type="ECO:0000259" key="4">
    <source>
        <dbReference type="PROSITE" id="PS50949"/>
    </source>
</evidence>
<dbReference type="SMART" id="SM00866">
    <property type="entry name" value="UTRA"/>
    <property type="match status" value="1"/>
</dbReference>
<reference evidence="5 6" key="1">
    <citation type="submission" date="2016-06" db="EMBL/GenBank/DDBJ databases">
        <title>Complete genome sequences of Bordetella bronchialis and Bordetella flabilis.</title>
        <authorList>
            <person name="LiPuma J.J."/>
            <person name="Spilker T."/>
        </authorList>
    </citation>
    <scope>NUCLEOTIDE SEQUENCE [LARGE SCALE GENOMIC DNA]</scope>
    <source>
        <strain evidence="5 6">AU10664</strain>
    </source>
</reference>
<evidence type="ECO:0000313" key="5">
    <source>
        <dbReference type="EMBL" id="ANN79096.1"/>
    </source>
</evidence>
<dbReference type="InterPro" id="IPR036390">
    <property type="entry name" value="WH_DNA-bd_sf"/>
</dbReference>
<organism evidence="5 6">
    <name type="scientific">Bordetella flabilis</name>
    <dbReference type="NCBI Taxonomy" id="463014"/>
    <lineage>
        <taxon>Bacteria</taxon>
        <taxon>Pseudomonadati</taxon>
        <taxon>Pseudomonadota</taxon>
        <taxon>Betaproteobacteria</taxon>
        <taxon>Burkholderiales</taxon>
        <taxon>Alcaligenaceae</taxon>
        <taxon>Bordetella</taxon>
    </lineage>
</organism>
<gene>
    <name evidence="5" type="ORF">BAU07_20000</name>
</gene>
<dbReference type="GO" id="GO:0003700">
    <property type="term" value="F:DNA-binding transcription factor activity"/>
    <property type="evidence" value="ECO:0007669"/>
    <property type="project" value="InterPro"/>
</dbReference>
<dbReference type="CDD" id="cd07377">
    <property type="entry name" value="WHTH_GntR"/>
    <property type="match status" value="1"/>
</dbReference>